<keyword evidence="4" id="KW-0677">Repeat</keyword>
<evidence type="ECO:0000313" key="7">
    <source>
        <dbReference type="Proteomes" id="UP000182894"/>
    </source>
</evidence>
<evidence type="ECO:0000256" key="4">
    <source>
        <dbReference type="ARBA" id="ARBA00022737"/>
    </source>
</evidence>
<keyword evidence="2" id="KW-0328">Glycosyltransferase</keyword>
<evidence type="ECO:0000259" key="5">
    <source>
        <dbReference type="Pfam" id="PF00535"/>
    </source>
</evidence>
<dbReference type="PROSITE" id="PS00101">
    <property type="entry name" value="HEXAPEP_TRANSFERASES"/>
    <property type="match status" value="1"/>
</dbReference>
<name>A0A1G8BSV4_9PSED</name>
<keyword evidence="1" id="KW-0472">Membrane</keyword>
<protein>
    <submittedName>
        <fullName evidence="6">Transferase hexapeptide (Six repeat-containing protein)</fullName>
    </submittedName>
</protein>
<keyword evidence="1" id="KW-1003">Cell membrane</keyword>
<dbReference type="PANTHER" id="PTHR22916:SF51">
    <property type="entry name" value="GLYCOSYLTRANSFERASE EPSH-RELATED"/>
    <property type="match status" value="1"/>
</dbReference>
<sequence length="812" mass="91237">MKISFIIPAFNAQETLSKCLDSIFLQPFSDFEVILVNDGSTDSTQQIAEEYQARDSRLKIIFQANAGQGAARSNALEKAQGEYVWFVDSDDWLLPSVLARLTRILSQQHPDVLLVNFEYAYDDKPALPSSLVPSAISGRLIDPLQSADTFAAVSCWNTPPWRLISNRQHLLENNIQFAKGVFYEDHPFAIHLMLTARRVYVDAGISYAYYQRPSSTTKTNDSKVFDFLEVRRLCLELFRRFDAYEKLTPSVTTYILPVGFYQAHVTAENRQEFVERLGADVTEEELEFAEAHGDWVSKAFARAIRARNYSVMDRLIRLRRLRNRCSRDGAERFIRRLKGALVRRLVIGVKKIKNLILRQVNHSGFDSGGNKFLHTGIGTRLEPIYVDVRVNIEQRPYVIVGDYSLVGGSYIFERGIGTITIGSKTSIGGGTQIVCTQEAGIHIGNHVMLSWGCTLMDSNSHSLNPDVRKNDAYDWKVGVEAGRMGAFKDWSQVQSAPIFIEDDVWVGFETAILKGVTIGKGAVVGSRSLVTKNIPPYTIYAGTPAKFIGLVPRDRWEWGEIIHALQGDPESQQMLKDAYLHKDLYASLLRYQSSAEFSYTLAELRKHAPGAKKILDVGGGGGVMSVALALEGYEVTLSEPCGDDIVGAKAARVLTEHVQKHVDPTINSRMRVSHTMLEDFEPHGLYDVVFCRQVVHHFSDPVTALRTIHGLLSVDGVSMLVREHVIYDTDDKENFLQGHPFQKYSGGENAYRADEYVSFLELAGFRLLQQYRFAESPINYFPHSEETARTIDEAKIAGRPYSFIARKVGVTE</sequence>
<dbReference type="GO" id="GO:0016758">
    <property type="term" value="F:hexosyltransferase activity"/>
    <property type="evidence" value="ECO:0007669"/>
    <property type="project" value="UniProtKB-ARBA"/>
</dbReference>
<dbReference type="Gene3D" id="3.90.550.10">
    <property type="entry name" value="Spore Coat Polysaccharide Biosynthesis Protein SpsA, Chain A"/>
    <property type="match status" value="1"/>
</dbReference>
<dbReference type="Pfam" id="PF00535">
    <property type="entry name" value="Glycos_transf_2"/>
    <property type="match status" value="1"/>
</dbReference>
<keyword evidence="7" id="KW-1185">Reference proteome</keyword>
<dbReference type="InterPro" id="IPR029044">
    <property type="entry name" value="Nucleotide-diphossugar_trans"/>
</dbReference>
<dbReference type="Pfam" id="PF13489">
    <property type="entry name" value="Methyltransf_23"/>
    <property type="match status" value="1"/>
</dbReference>
<dbReference type="Gene3D" id="2.160.10.10">
    <property type="entry name" value="Hexapeptide repeat proteins"/>
    <property type="match status" value="1"/>
</dbReference>
<dbReference type="InterPro" id="IPR001173">
    <property type="entry name" value="Glyco_trans_2-like"/>
</dbReference>
<reference evidence="7" key="1">
    <citation type="submission" date="2016-10" db="EMBL/GenBank/DDBJ databases">
        <authorList>
            <person name="Varghese N."/>
            <person name="Submissions S."/>
        </authorList>
    </citation>
    <scope>NUCLEOTIDE SEQUENCE [LARGE SCALE GENOMIC DNA]</scope>
    <source>
        <strain evidence="7">ATCC 700689</strain>
    </source>
</reference>
<dbReference type="Proteomes" id="UP000182894">
    <property type="component" value="Unassembled WGS sequence"/>
</dbReference>
<evidence type="ECO:0000256" key="3">
    <source>
        <dbReference type="ARBA" id="ARBA00022679"/>
    </source>
</evidence>
<evidence type="ECO:0000256" key="2">
    <source>
        <dbReference type="ARBA" id="ARBA00022676"/>
    </source>
</evidence>
<dbReference type="CDD" id="cd00761">
    <property type="entry name" value="Glyco_tranf_GTA_type"/>
    <property type="match status" value="1"/>
</dbReference>
<gene>
    <name evidence="6" type="ORF">SAMN05216605_10659</name>
</gene>
<dbReference type="OrthoDB" id="9815592at2"/>
<dbReference type="SUPFAM" id="SSF53335">
    <property type="entry name" value="S-adenosyl-L-methionine-dependent methyltransferases"/>
    <property type="match status" value="1"/>
</dbReference>
<evidence type="ECO:0000256" key="1">
    <source>
        <dbReference type="ARBA" id="ARBA00022519"/>
    </source>
</evidence>
<feature type="domain" description="Glycosyltransferase 2-like" evidence="5">
    <location>
        <begin position="4"/>
        <end position="125"/>
    </location>
</feature>
<dbReference type="InterPro" id="IPR029063">
    <property type="entry name" value="SAM-dependent_MTases_sf"/>
</dbReference>
<organism evidence="6 7">
    <name type="scientific">Pseudomonas abietaniphila</name>
    <dbReference type="NCBI Taxonomy" id="89065"/>
    <lineage>
        <taxon>Bacteria</taxon>
        <taxon>Pseudomonadati</taxon>
        <taxon>Pseudomonadota</taxon>
        <taxon>Gammaproteobacteria</taxon>
        <taxon>Pseudomonadales</taxon>
        <taxon>Pseudomonadaceae</taxon>
        <taxon>Pseudomonas</taxon>
    </lineage>
</organism>
<dbReference type="InterPro" id="IPR011004">
    <property type="entry name" value="Trimer_LpxA-like_sf"/>
</dbReference>
<dbReference type="STRING" id="89065.SAMN05216605_10659"/>
<dbReference type="SUPFAM" id="SSF51161">
    <property type="entry name" value="Trimeric LpxA-like enzymes"/>
    <property type="match status" value="1"/>
</dbReference>
<proteinExistence type="predicted"/>
<dbReference type="Gene3D" id="3.40.50.150">
    <property type="entry name" value="Vaccinia Virus protein VP39"/>
    <property type="match status" value="1"/>
</dbReference>
<dbReference type="InterPro" id="IPR018357">
    <property type="entry name" value="Hexapep_transf_CS"/>
</dbReference>
<dbReference type="CDD" id="cd04647">
    <property type="entry name" value="LbH_MAT_like"/>
    <property type="match status" value="1"/>
</dbReference>
<accession>A0A1G8BSV4</accession>
<keyword evidence="3 6" id="KW-0808">Transferase</keyword>
<dbReference type="AlphaFoldDB" id="A0A1G8BSV4"/>
<dbReference type="RefSeq" id="WP_074752924.1">
    <property type="nucleotide sequence ID" value="NZ_FNCO01000006.1"/>
</dbReference>
<keyword evidence="1" id="KW-0997">Cell inner membrane</keyword>
<dbReference type="EMBL" id="FNCO01000006">
    <property type="protein sequence ID" value="SDH36356.1"/>
    <property type="molecule type" value="Genomic_DNA"/>
</dbReference>
<dbReference type="PANTHER" id="PTHR22916">
    <property type="entry name" value="GLYCOSYLTRANSFERASE"/>
    <property type="match status" value="1"/>
</dbReference>
<evidence type="ECO:0000313" key="6">
    <source>
        <dbReference type="EMBL" id="SDH36356.1"/>
    </source>
</evidence>
<dbReference type="SUPFAM" id="SSF53448">
    <property type="entry name" value="Nucleotide-diphospho-sugar transferases"/>
    <property type="match status" value="1"/>
</dbReference>